<name>A0A0K2TU65_LEPSM</name>
<dbReference type="InterPro" id="IPR032675">
    <property type="entry name" value="LRR_dom_sf"/>
</dbReference>
<proteinExistence type="predicted"/>
<dbReference type="InterPro" id="IPR036047">
    <property type="entry name" value="F-box-like_dom_sf"/>
</dbReference>
<dbReference type="SUPFAM" id="SSF81383">
    <property type="entry name" value="F-box domain"/>
    <property type="match status" value="1"/>
</dbReference>
<dbReference type="EMBL" id="HACA01012222">
    <property type="protein sequence ID" value="CDW29583.1"/>
    <property type="molecule type" value="Transcribed_RNA"/>
</dbReference>
<dbReference type="InterPro" id="IPR001810">
    <property type="entry name" value="F-box_dom"/>
</dbReference>
<dbReference type="PROSITE" id="PS50181">
    <property type="entry name" value="FBOX"/>
    <property type="match status" value="1"/>
</dbReference>
<dbReference type="OrthoDB" id="3219396at2759"/>
<dbReference type="Gene3D" id="3.80.10.10">
    <property type="entry name" value="Ribonuclease Inhibitor"/>
    <property type="match status" value="1"/>
</dbReference>
<evidence type="ECO:0000259" key="1">
    <source>
        <dbReference type="PROSITE" id="PS50181"/>
    </source>
</evidence>
<organism evidence="2">
    <name type="scientific">Lepeophtheirus salmonis</name>
    <name type="common">Salmon louse</name>
    <name type="synonym">Caligus salmonis</name>
    <dbReference type="NCBI Taxonomy" id="72036"/>
    <lineage>
        <taxon>Eukaryota</taxon>
        <taxon>Metazoa</taxon>
        <taxon>Ecdysozoa</taxon>
        <taxon>Arthropoda</taxon>
        <taxon>Crustacea</taxon>
        <taxon>Multicrustacea</taxon>
        <taxon>Hexanauplia</taxon>
        <taxon>Copepoda</taxon>
        <taxon>Siphonostomatoida</taxon>
        <taxon>Caligidae</taxon>
        <taxon>Lepeophtheirus</taxon>
    </lineage>
</organism>
<dbReference type="AlphaFoldDB" id="A0A0K2TU65"/>
<evidence type="ECO:0000313" key="2">
    <source>
        <dbReference type="EMBL" id="CDW29583.1"/>
    </source>
</evidence>
<accession>A0A0K2TU65</accession>
<sequence length="208" mass="24487">MNLTQLPDSVLLHILSFVPHSDLFEICYTLEEEITYRLCTLSKDPSLWRKIVLTRPLNRIRLKKLVPLLHSKTKEILITGSLRGPSISEYFLESLRRRCQNLESLSFVDVVLDVHTSFFRTLSIKSLIKLHLIRVKIINLPFIRSNYSSPFRNFSKIFPLIQELKLVEASWLHESDMIHIKKSKNIQLIIEVHNKNVQKKTKRIKFAR</sequence>
<protein>
    <recommendedName>
        <fullName evidence="1">F-box domain-containing protein</fullName>
    </recommendedName>
</protein>
<reference evidence="2" key="1">
    <citation type="submission" date="2014-05" db="EMBL/GenBank/DDBJ databases">
        <authorList>
            <person name="Chronopoulou M."/>
        </authorList>
    </citation>
    <scope>NUCLEOTIDE SEQUENCE</scope>
    <source>
        <tissue evidence="2">Whole organism</tissue>
    </source>
</reference>
<feature type="domain" description="F-box" evidence="1">
    <location>
        <begin position="1"/>
        <end position="51"/>
    </location>
</feature>